<reference evidence="2 3" key="1">
    <citation type="submission" date="2024-09" db="EMBL/GenBank/DDBJ databases">
        <authorList>
            <person name="Sun Q."/>
            <person name="Mori K."/>
        </authorList>
    </citation>
    <scope>NUCLEOTIDE SEQUENCE [LARGE SCALE GENOMIC DNA]</scope>
    <source>
        <strain evidence="2 3">JCM 14321</strain>
    </source>
</reference>
<keyword evidence="1" id="KW-1133">Transmembrane helix</keyword>
<dbReference type="RefSeq" id="WP_157424291.1">
    <property type="nucleotide sequence ID" value="NZ_BAAANI010000005.1"/>
</dbReference>
<gene>
    <name evidence="2" type="ORF">ACFFQV_17660</name>
</gene>
<comment type="caution">
    <text evidence="2">The sequence shown here is derived from an EMBL/GenBank/DDBJ whole genome shotgun (WGS) entry which is preliminary data.</text>
</comment>
<keyword evidence="3" id="KW-1185">Reference proteome</keyword>
<feature type="transmembrane region" description="Helical" evidence="1">
    <location>
        <begin position="58"/>
        <end position="81"/>
    </location>
</feature>
<dbReference type="Proteomes" id="UP001589667">
    <property type="component" value="Unassembled WGS sequence"/>
</dbReference>
<proteinExistence type="predicted"/>
<evidence type="ECO:0000313" key="2">
    <source>
        <dbReference type="EMBL" id="MFB9644121.1"/>
    </source>
</evidence>
<feature type="transmembrane region" description="Helical" evidence="1">
    <location>
        <begin position="21"/>
        <end position="46"/>
    </location>
</feature>
<organism evidence="2 3">
    <name type="scientific">Agromyces lapidis</name>
    <dbReference type="NCBI Taxonomy" id="279574"/>
    <lineage>
        <taxon>Bacteria</taxon>
        <taxon>Bacillati</taxon>
        <taxon>Actinomycetota</taxon>
        <taxon>Actinomycetes</taxon>
        <taxon>Micrococcales</taxon>
        <taxon>Microbacteriaceae</taxon>
        <taxon>Agromyces</taxon>
    </lineage>
</organism>
<keyword evidence="1" id="KW-0472">Membrane</keyword>
<keyword evidence="1" id="KW-0812">Transmembrane</keyword>
<dbReference type="EMBL" id="JBHMBL010000004">
    <property type="protein sequence ID" value="MFB9644121.1"/>
    <property type="molecule type" value="Genomic_DNA"/>
</dbReference>
<feature type="transmembrane region" description="Helical" evidence="1">
    <location>
        <begin position="93"/>
        <end position="118"/>
    </location>
</feature>
<feature type="transmembrane region" description="Helical" evidence="1">
    <location>
        <begin position="138"/>
        <end position="156"/>
    </location>
</feature>
<evidence type="ECO:0000256" key="1">
    <source>
        <dbReference type="SAM" id="Phobius"/>
    </source>
</evidence>
<accession>A0ABV5SWR3</accession>
<evidence type="ECO:0000313" key="3">
    <source>
        <dbReference type="Proteomes" id="UP001589667"/>
    </source>
</evidence>
<sequence>MDPNTARSTLGMRRLPPWGEAIGRLTVMQFFLGGFVLFGTAIGLMVGWATWYDGATSLIGWIVGAVSIAVISMVVALLVGLPLRLMPRLRSRWLANGELTVAGIALGFVVIEIVIAAAPVAMVMDEFGPYEARDVNGWALLIAWSLFAFSIAHFVWPLRWTRRRY</sequence>
<name>A0ABV5SWR3_9MICO</name>
<protein>
    <submittedName>
        <fullName evidence="2">Uncharacterized protein</fullName>
    </submittedName>
</protein>